<dbReference type="Pfam" id="PF01527">
    <property type="entry name" value="HTH_Tnp_1"/>
    <property type="match status" value="1"/>
</dbReference>
<dbReference type="NCBIfam" id="NF047595">
    <property type="entry name" value="IS66_ISRel24_TnpA"/>
    <property type="match status" value="1"/>
</dbReference>
<dbReference type="EMBL" id="DQ499058">
    <property type="protein sequence ID" value="ABK32853.1"/>
    <property type="molecule type" value="Genomic_DNA"/>
</dbReference>
<dbReference type="InterPro" id="IPR002514">
    <property type="entry name" value="Transposase_8"/>
</dbReference>
<sequence>MKESVSTTETVDIMALDILTGSEPLRAVKVLSNGKRRFDPNEKDRLIEAAMKPGVSVARLALARGVNANQLRNWVKLRRNRQAQDTLTVVAGQETSAFVPVVAASPTARQPDMPARSSSAGMRLMASLPNGVRLELENVDERALCAMIEVLGRCNVPAG</sequence>
<dbReference type="GO" id="GO:0003677">
    <property type="term" value="F:DNA binding"/>
    <property type="evidence" value="ECO:0007669"/>
    <property type="project" value="InterPro"/>
</dbReference>
<dbReference type="InterPro" id="IPR009057">
    <property type="entry name" value="Homeodomain-like_sf"/>
</dbReference>
<proteinExistence type="predicted"/>
<reference evidence="1" key="1">
    <citation type="journal article" date="2006" name="FEMS Microbiol. Lett.">
        <title>Isolation and characterization of functional insertion sequences of rhizobia.</title>
        <authorList>
            <person name="Hernandez-Lucas I."/>
            <person name="Ramirez-Trujillo J.A."/>
            <person name="Gaitan M.A."/>
            <person name="Guo X."/>
            <person name="Flores M."/>
            <person name="Martinez-Romero E."/>
            <person name="Perez-Rueda E."/>
            <person name="Mavingui P."/>
        </authorList>
    </citation>
    <scope>NUCLEOTIDE SEQUENCE</scope>
    <source>
        <strain evidence="1">CFN299</strain>
    </source>
</reference>
<dbReference type="AlphaFoldDB" id="A0MD69"/>
<protein>
    <submittedName>
        <fullName evidence="1">Ynh</fullName>
    </submittedName>
</protein>
<dbReference type="SUPFAM" id="SSF46689">
    <property type="entry name" value="Homeodomain-like"/>
    <property type="match status" value="1"/>
</dbReference>
<name>A0MD69_RHITR</name>
<dbReference type="GO" id="GO:0006313">
    <property type="term" value="P:DNA transposition"/>
    <property type="evidence" value="ECO:0007669"/>
    <property type="project" value="InterPro"/>
</dbReference>
<gene>
    <name evidence="1" type="primary">ynh</name>
</gene>
<organism evidence="1">
    <name type="scientific">Rhizobium tropici</name>
    <dbReference type="NCBI Taxonomy" id="398"/>
    <lineage>
        <taxon>Bacteria</taxon>
        <taxon>Pseudomonadati</taxon>
        <taxon>Pseudomonadota</taxon>
        <taxon>Alphaproteobacteria</taxon>
        <taxon>Hyphomicrobiales</taxon>
        <taxon>Rhizobiaceae</taxon>
        <taxon>Rhizobium/Agrobacterium group</taxon>
        <taxon>Rhizobium</taxon>
    </lineage>
</organism>
<evidence type="ECO:0000313" key="1">
    <source>
        <dbReference type="EMBL" id="ABK32853.1"/>
    </source>
</evidence>
<accession>A0MD69</accession>
<dbReference type="GO" id="GO:0004803">
    <property type="term" value="F:transposase activity"/>
    <property type="evidence" value="ECO:0007669"/>
    <property type="project" value="InterPro"/>
</dbReference>